<gene>
    <name evidence="1" type="ORF">KH142_04810</name>
</gene>
<reference evidence="1" key="1">
    <citation type="submission" date="2021-02" db="EMBL/GenBank/DDBJ databases">
        <title>Infant gut strain persistence is associated with maternal origin, phylogeny, and functional potential including surface adhesion and iron acquisition.</title>
        <authorList>
            <person name="Lou Y.C."/>
        </authorList>
    </citation>
    <scope>NUCLEOTIDE SEQUENCE</scope>
    <source>
        <strain evidence="1">L2_039_000G1_dasL2_039_000G1_concoct_11</strain>
    </source>
</reference>
<accession>A0A943UX99</accession>
<organism evidence="1 2">
    <name type="scientific">Slackia piriformis</name>
    <dbReference type="NCBI Taxonomy" id="626934"/>
    <lineage>
        <taxon>Bacteria</taxon>
        <taxon>Bacillati</taxon>
        <taxon>Actinomycetota</taxon>
        <taxon>Coriobacteriia</taxon>
        <taxon>Eggerthellales</taxon>
        <taxon>Eggerthellaceae</taxon>
        <taxon>Slackia</taxon>
    </lineage>
</organism>
<name>A0A943UX99_9ACTN</name>
<evidence type="ECO:0000313" key="1">
    <source>
        <dbReference type="EMBL" id="MBS6940794.1"/>
    </source>
</evidence>
<sequence length="259" mass="28555">MGDRVSHASAYDHDVSWGDADDGFEQDNGMLDPAETDIGPAADADVCDLAGADRLDLLEKAVCRHPLNRELLYKALELCFDPQELGALEREMLSLPEAARATQDPYHLACLLESVGGLRRIELDEKGAEVTYSQKQNLAEEEADDLVASVLFETTDEGRLFVRLHDPRRRFAELVDAEPNRRDSYIELLGFCGESPRSYAEVEAMLRGCGALASDRASGLPVQPSVFVDKLERAGILVWRDGWSLSDEGRGCLAALKDE</sequence>
<protein>
    <submittedName>
        <fullName evidence="1">Uncharacterized protein</fullName>
    </submittedName>
</protein>
<dbReference type="AlphaFoldDB" id="A0A943UX99"/>
<comment type="caution">
    <text evidence="1">The sequence shown here is derived from an EMBL/GenBank/DDBJ whole genome shotgun (WGS) entry which is preliminary data.</text>
</comment>
<dbReference type="Proteomes" id="UP000727506">
    <property type="component" value="Unassembled WGS sequence"/>
</dbReference>
<proteinExistence type="predicted"/>
<evidence type="ECO:0000313" key="2">
    <source>
        <dbReference type="Proteomes" id="UP000727506"/>
    </source>
</evidence>
<dbReference type="EMBL" id="JAGZSV010000068">
    <property type="protein sequence ID" value="MBS6940794.1"/>
    <property type="molecule type" value="Genomic_DNA"/>
</dbReference>